<dbReference type="PANTHER" id="PTHR11803:SF58">
    <property type="entry name" value="PROTEIN HMF1-RELATED"/>
    <property type="match status" value="1"/>
</dbReference>
<comment type="caution">
    <text evidence="2">The sequence shown here is derived from an EMBL/GenBank/DDBJ whole genome shotgun (WGS) entry which is preliminary data.</text>
</comment>
<comment type="similarity">
    <text evidence="1">Belongs to the RutC family.</text>
</comment>
<gene>
    <name evidence="2" type="ORF">LTR16_012782</name>
</gene>
<protein>
    <recommendedName>
        <fullName evidence="4">RidA family protein</fullName>
    </recommendedName>
</protein>
<dbReference type="Pfam" id="PF01042">
    <property type="entry name" value="Ribonuc_L-PSP"/>
    <property type="match status" value="1"/>
</dbReference>
<evidence type="ECO:0000256" key="1">
    <source>
        <dbReference type="ARBA" id="ARBA00010552"/>
    </source>
</evidence>
<feature type="non-terminal residue" evidence="2">
    <location>
        <position position="1"/>
    </location>
</feature>
<dbReference type="CDD" id="cd00448">
    <property type="entry name" value="YjgF_YER057c_UK114_family"/>
    <property type="match status" value="1"/>
</dbReference>
<keyword evidence="3" id="KW-1185">Reference proteome</keyword>
<accession>A0ABR0LRB9</accession>
<evidence type="ECO:0000313" key="3">
    <source>
        <dbReference type="Proteomes" id="UP001357485"/>
    </source>
</evidence>
<dbReference type="EMBL" id="JAVRRA010013751">
    <property type="protein sequence ID" value="KAK5224155.1"/>
    <property type="molecule type" value="Genomic_DNA"/>
</dbReference>
<evidence type="ECO:0008006" key="4">
    <source>
        <dbReference type="Google" id="ProtNLM"/>
    </source>
</evidence>
<feature type="non-terminal residue" evidence="2">
    <location>
        <position position="56"/>
    </location>
</feature>
<evidence type="ECO:0000313" key="2">
    <source>
        <dbReference type="EMBL" id="KAK5224155.1"/>
    </source>
</evidence>
<sequence>TQAIQAGSTVYVSGQIPADAQGKLVEGSVGEKTESCCQNIRAVLEAAGTDISRVVK</sequence>
<dbReference type="Proteomes" id="UP001357485">
    <property type="component" value="Unassembled WGS sequence"/>
</dbReference>
<proteinExistence type="inferred from homology"/>
<dbReference type="PANTHER" id="PTHR11803">
    <property type="entry name" value="2-IMINOBUTANOATE/2-IMINOPROPANOATE DEAMINASE RIDA"/>
    <property type="match status" value="1"/>
</dbReference>
<dbReference type="SUPFAM" id="SSF55298">
    <property type="entry name" value="YjgF-like"/>
    <property type="match status" value="1"/>
</dbReference>
<dbReference type="InterPro" id="IPR035959">
    <property type="entry name" value="RutC-like_sf"/>
</dbReference>
<reference evidence="2 3" key="1">
    <citation type="submission" date="2023-08" db="EMBL/GenBank/DDBJ databases">
        <title>Black Yeasts Isolated from many extreme environments.</title>
        <authorList>
            <person name="Coleine C."/>
            <person name="Stajich J.E."/>
            <person name="Selbmann L."/>
        </authorList>
    </citation>
    <scope>NUCLEOTIDE SEQUENCE [LARGE SCALE GENOMIC DNA]</scope>
    <source>
        <strain evidence="2 3">CCFEE 536</strain>
    </source>
</reference>
<dbReference type="InterPro" id="IPR006175">
    <property type="entry name" value="YjgF/YER057c/UK114"/>
</dbReference>
<dbReference type="Gene3D" id="3.30.1330.40">
    <property type="entry name" value="RutC-like"/>
    <property type="match status" value="1"/>
</dbReference>
<organism evidence="2 3">
    <name type="scientific">Cryomyces antarcticus</name>
    <dbReference type="NCBI Taxonomy" id="329879"/>
    <lineage>
        <taxon>Eukaryota</taxon>
        <taxon>Fungi</taxon>
        <taxon>Dikarya</taxon>
        <taxon>Ascomycota</taxon>
        <taxon>Pezizomycotina</taxon>
        <taxon>Dothideomycetes</taxon>
        <taxon>Dothideomycetes incertae sedis</taxon>
        <taxon>Cryomyces</taxon>
    </lineage>
</organism>
<name>A0ABR0LRB9_9PEZI</name>